<sequence>MNFNVGIDFLIKENPVGAIFGDDEINAVARVMRSGKTLAYGENRDQFEAEFAEYVGAKHCITTSSGTTALDLAVMILCLKEGDEVISTPQSFRATYLKLASKNITIKFADVFPDTLNMDPSTIEDKITDRTRAIMIMDYAGNPNDMDAIMAIARKHDLKVIEDAAHAPGASYRGRKIGSIADLTCFSFQSLKNMSLGGEGGAVTTDDDELAAAALEIRAYGILGEKKERETPCIGPYKPLKHIYDHASFSYTHDWTHIDEIGTNMRITEMQAAIGLVQLAKLDKFNEMRIAIAKKYNEAFNRVEGLRTLKIDPQDRCVYHLYPVFIDPEILGVDLQGFIDYLQFEKRIQIILRFFPATVSDYMVYKGHKLGESPVCEKVWFEQQVNIPINPKMTEVEVAYVINSVVEAAEHFKSNK</sequence>
<dbReference type="AlphaFoldDB" id="A0A7G9G1G1"/>
<evidence type="ECO:0000313" key="4">
    <source>
        <dbReference type="EMBL" id="QNM04643.1"/>
    </source>
</evidence>
<dbReference type="InterPro" id="IPR015422">
    <property type="entry name" value="PyrdxlP-dep_Trfase_small"/>
</dbReference>
<keyword evidence="5" id="KW-1185">Reference proteome</keyword>
<evidence type="ECO:0000313" key="5">
    <source>
        <dbReference type="Proteomes" id="UP000515823"/>
    </source>
</evidence>
<proteinExistence type="inferred from homology"/>
<protein>
    <submittedName>
        <fullName evidence="4">DegT/DnrJ/EryC1/StrS family aminotransferase</fullName>
    </submittedName>
</protein>
<dbReference type="GO" id="GO:0000271">
    <property type="term" value="P:polysaccharide biosynthetic process"/>
    <property type="evidence" value="ECO:0007669"/>
    <property type="project" value="TreeGrafter"/>
</dbReference>
<dbReference type="InterPro" id="IPR015424">
    <property type="entry name" value="PyrdxlP-dep_Trfase"/>
</dbReference>
<dbReference type="CDD" id="cd00616">
    <property type="entry name" value="AHBA_syn"/>
    <property type="match status" value="1"/>
</dbReference>
<dbReference type="EMBL" id="CP060634">
    <property type="protein sequence ID" value="QNM04643.1"/>
    <property type="molecule type" value="Genomic_DNA"/>
</dbReference>
<name>A0A7G9G1G1_9FIRM</name>
<keyword evidence="4" id="KW-0032">Aminotransferase</keyword>
<dbReference type="Pfam" id="PF01041">
    <property type="entry name" value="DegT_DnrJ_EryC1"/>
    <property type="match status" value="1"/>
</dbReference>
<dbReference type="KEGG" id="qdo:H9Q78_09210"/>
<dbReference type="InterPro" id="IPR000653">
    <property type="entry name" value="DegT/StrS_aminotransferase"/>
</dbReference>
<evidence type="ECO:0000256" key="2">
    <source>
        <dbReference type="PIRSR" id="PIRSR000390-2"/>
    </source>
</evidence>
<organism evidence="4 5">
    <name type="scientific">Qiania dongpingensis</name>
    <dbReference type="NCBI Taxonomy" id="2763669"/>
    <lineage>
        <taxon>Bacteria</taxon>
        <taxon>Bacillati</taxon>
        <taxon>Bacillota</taxon>
        <taxon>Clostridia</taxon>
        <taxon>Lachnospirales</taxon>
        <taxon>Lachnospiraceae</taxon>
        <taxon>Qiania</taxon>
    </lineage>
</organism>
<feature type="modified residue" description="N6-(pyridoxal phosphate)lysine" evidence="2">
    <location>
        <position position="192"/>
    </location>
</feature>
<dbReference type="PANTHER" id="PTHR30244:SF34">
    <property type="entry name" value="DTDP-4-AMINO-4,6-DIDEOXYGALACTOSE TRANSAMINASE"/>
    <property type="match status" value="1"/>
</dbReference>
<dbReference type="Gene3D" id="3.90.1150.10">
    <property type="entry name" value="Aspartate Aminotransferase, domain 1"/>
    <property type="match status" value="1"/>
</dbReference>
<reference evidence="4 5" key="1">
    <citation type="submission" date="2020-08" db="EMBL/GenBank/DDBJ databases">
        <authorList>
            <person name="Liu C."/>
            <person name="Sun Q."/>
        </authorList>
    </citation>
    <scope>NUCLEOTIDE SEQUENCE [LARGE SCALE GENOMIC DNA]</scope>
    <source>
        <strain evidence="4 5">NSJ-38</strain>
    </source>
</reference>
<dbReference type="PIRSF" id="PIRSF000390">
    <property type="entry name" value="PLP_StrS"/>
    <property type="match status" value="1"/>
</dbReference>
<dbReference type="SUPFAM" id="SSF53383">
    <property type="entry name" value="PLP-dependent transferases"/>
    <property type="match status" value="1"/>
</dbReference>
<feature type="active site" description="Proton acceptor" evidence="1">
    <location>
        <position position="192"/>
    </location>
</feature>
<dbReference type="Proteomes" id="UP000515823">
    <property type="component" value="Chromosome"/>
</dbReference>
<accession>A0A7G9G1G1</accession>
<dbReference type="PANTHER" id="PTHR30244">
    <property type="entry name" value="TRANSAMINASE"/>
    <property type="match status" value="1"/>
</dbReference>
<comment type="similarity">
    <text evidence="3">Belongs to the DegT/DnrJ/EryC1 family.</text>
</comment>
<dbReference type="GO" id="GO:0008483">
    <property type="term" value="F:transaminase activity"/>
    <property type="evidence" value="ECO:0007669"/>
    <property type="project" value="UniProtKB-KW"/>
</dbReference>
<dbReference type="InterPro" id="IPR015421">
    <property type="entry name" value="PyrdxlP-dep_Trfase_major"/>
</dbReference>
<gene>
    <name evidence="4" type="ORF">H9Q78_09210</name>
</gene>
<dbReference type="GO" id="GO:0030170">
    <property type="term" value="F:pyridoxal phosphate binding"/>
    <property type="evidence" value="ECO:0007669"/>
    <property type="project" value="TreeGrafter"/>
</dbReference>
<keyword evidence="2 3" id="KW-0663">Pyridoxal phosphate</keyword>
<dbReference type="Gene3D" id="3.40.640.10">
    <property type="entry name" value="Type I PLP-dependent aspartate aminotransferase-like (Major domain)"/>
    <property type="match status" value="1"/>
</dbReference>
<keyword evidence="4" id="KW-0808">Transferase</keyword>
<dbReference type="RefSeq" id="WP_249301180.1">
    <property type="nucleotide sequence ID" value="NZ_CP060634.1"/>
</dbReference>
<evidence type="ECO:0000256" key="3">
    <source>
        <dbReference type="RuleBase" id="RU004508"/>
    </source>
</evidence>
<evidence type="ECO:0000256" key="1">
    <source>
        <dbReference type="PIRSR" id="PIRSR000390-1"/>
    </source>
</evidence>